<evidence type="ECO:0000256" key="1">
    <source>
        <dbReference type="SAM" id="MobiDB-lite"/>
    </source>
</evidence>
<dbReference type="STRING" id="8932.A0A2I0LSG3"/>
<gene>
    <name evidence="2" type="primary">SOCS7</name>
    <name evidence="2" type="ORF">A306_00011221</name>
</gene>
<name>A0A2I0LSG3_COLLI</name>
<comment type="caution">
    <text evidence="2">The sequence shown here is derived from an EMBL/GenBank/DDBJ whole genome shotgun (WGS) entry which is preliminary data.</text>
</comment>
<protein>
    <submittedName>
        <fullName evidence="2">Suppressor of cytokine signaling 7</fullName>
    </submittedName>
</protein>
<feature type="compositionally biased region" description="Pro residues" evidence="1">
    <location>
        <begin position="97"/>
        <end position="106"/>
    </location>
</feature>
<feature type="region of interest" description="Disordered" evidence="1">
    <location>
        <begin position="53"/>
        <end position="72"/>
    </location>
</feature>
<dbReference type="AlphaFoldDB" id="A0A2I0LSG3"/>
<organism evidence="2 3">
    <name type="scientific">Columba livia</name>
    <name type="common">Rock dove</name>
    <dbReference type="NCBI Taxonomy" id="8932"/>
    <lineage>
        <taxon>Eukaryota</taxon>
        <taxon>Metazoa</taxon>
        <taxon>Chordata</taxon>
        <taxon>Craniata</taxon>
        <taxon>Vertebrata</taxon>
        <taxon>Euteleostomi</taxon>
        <taxon>Archelosauria</taxon>
        <taxon>Archosauria</taxon>
        <taxon>Dinosauria</taxon>
        <taxon>Saurischia</taxon>
        <taxon>Theropoda</taxon>
        <taxon>Coelurosauria</taxon>
        <taxon>Aves</taxon>
        <taxon>Neognathae</taxon>
        <taxon>Neoaves</taxon>
        <taxon>Columbimorphae</taxon>
        <taxon>Columbiformes</taxon>
        <taxon>Columbidae</taxon>
        <taxon>Columba</taxon>
    </lineage>
</organism>
<sequence length="219" mass="23104">MPNALAERGSDVSRQPVTPRKHRLTRTQSAFSPVVFSPLFTGETVSLVDVDISQRGLSSPHPPTPPPPPRRSLSLLDDISGTLPVLVAPMGSSLHLPLPPPRPPPSASLRLPADCPSAGDRGAPRPARPAPAVPALPPGLQQLRSQFARAGEVRVVLGTHELGGRRDEAEGEAGWVLPGARQFGPAVHPEPELSVAGHHPPHPHGALQRDLQPVVPPQV</sequence>
<proteinExistence type="predicted"/>
<reference evidence="2 3" key="1">
    <citation type="journal article" date="2013" name="Science">
        <title>Genomic diversity and evolution of the head crest in the rock pigeon.</title>
        <authorList>
            <person name="Shapiro M.D."/>
            <person name="Kronenberg Z."/>
            <person name="Li C."/>
            <person name="Domyan E.T."/>
            <person name="Pan H."/>
            <person name="Campbell M."/>
            <person name="Tan H."/>
            <person name="Huff C.D."/>
            <person name="Hu H."/>
            <person name="Vickrey A.I."/>
            <person name="Nielsen S.C."/>
            <person name="Stringham S.A."/>
            <person name="Hu H."/>
            <person name="Willerslev E."/>
            <person name="Gilbert M.T."/>
            <person name="Yandell M."/>
            <person name="Zhang G."/>
            <person name="Wang J."/>
        </authorList>
    </citation>
    <scope>NUCLEOTIDE SEQUENCE [LARGE SCALE GENOMIC DNA]</scope>
    <source>
        <tissue evidence="2">Blood</tissue>
    </source>
</reference>
<dbReference type="InParanoid" id="A0A2I0LSG3"/>
<feature type="compositionally biased region" description="Pro residues" evidence="1">
    <location>
        <begin position="60"/>
        <end position="70"/>
    </location>
</feature>
<evidence type="ECO:0000313" key="2">
    <source>
        <dbReference type="EMBL" id="PKK20376.1"/>
    </source>
</evidence>
<keyword evidence="3" id="KW-1185">Reference proteome</keyword>
<dbReference type="Proteomes" id="UP000053872">
    <property type="component" value="Unassembled WGS sequence"/>
</dbReference>
<evidence type="ECO:0000313" key="3">
    <source>
        <dbReference type="Proteomes" id="UP000053872"/>
    </source>
</evidence>
<feature type="region of interest" description="Disordered" evidence="1">
    <location>
        <begin position="180"/>
        <end position="219"/>
    </location>
</feature>
<feature type="compositionally biased region" description="Low complexity" evidence="1">
    <location>
        <begin position="107"/>
        <end position="125"/>
    </location>
</feature>
<feature type="region of interest" description="Disordered" evidence="1">
    <location>
        <begin position="1"/>
        <end position="28"/>
    </location>
</feature>
<accession>A0A2I0LSG3</accession>
<feature type="region of interest" description="Disordered" evidence="1">
    <location>
        <begin position="96"/>
        <end position="131"/>
    </location>
</feature>
<dbReference type="EMBL" id="AKCR02000113">
    <property type="protein sequence ID" value="PKK20376.1"/>
    <property type="molecule type" value="Genomic_DNA"/>
</dbReference>